<protein>
    <submittedName>
        <fullName evidence="3">ISAs1 family transposase</fullName>
    </submittedName>
</protein>
<dbReference type="GO" id="GO:0006313">
    <property type="term" value="P:DNA transposition"/>
    <property type="evidence" value="ECO:0007669"/>
    <property type="project" value="InterPro"/>
</dbReference>
<comment type="caution">
    <text evidence="3">The sequence shown here is derived from an EMBL/GenBank/DDBJ whole genome shotgun (WGS) entry which is preliminary data.</text>
</comment>
<feature type="domain" description="Transposase IS4-like" evidence="1">
    <location>
        <begin position="100"/>
        <end position="323"/>
    </location>
</feature>
<gene>
    <name evidence="3" type="ORF">Mth01_58180</name>
</gene>
<dbReference type="AlphaFoldDB" id="A0A8J3W2S2"/>
<sequence length="357" mass="38500">MAAVLALAAAATVAGMTGYRAITGWIADVPAEVLANLYMRAGAAPAPAPGMTTIWRILTDTDADMLDSAIGTWLTTSLLTCMNTSDETDEQGTPLAHLRLDGKTVRGAKNDDGTQRHLLAVVMGPPDKAVTAAQAEVDGAKPRETITARDLLKRLDLTGTVTTADALHTVKATAKVIRERGGHFVLPVKENRGKLFDALDVLAWKDAEIAHTSTGKGHGRITTRTIQVLPAPDDLPFPHVSQVFLIERHVTDLHGKPISAVAQLGVASPAPDQATPAHLARYVQDQWGIEVLHWIRDTLYREDHSRTRTRSGPRVMASLRNLAVGALRLAGRTDITEATRWACRYMSRPFAILGLTS</sequence>
<evidence type="ECO:0000313" key="4">
    <source>
        <dbReference type="Proteomes" id="UP000610966"/>
    </source>
</evidence>
<accession>A0A8J3W2S2</accession>
<dbReference type="GO" id="GO:0004803">
    <property type="term" value="F:transposase activity"/>
    <property type="evidence" value="ECO:0007669"/>
    <property type="project" value="InterPro"/>
</dbReference>
<dbReference type="NCBIfam" id="NF033564">
    <property type="entry name" value="transpos_ISAs1"/>
    <property type="match status" value="1"/>
</dbReference>
<evidence type="ECO:0000259" key="1">
    <source>
        <dbReference type="Pfam" id="PF01609"/>
    </source>
</evidence>
<dbReference type="Pfam" id="PF13808">
    <property type="entry name" value="DDE_Tnp_1_assoc"/>
    <property type="match status" value="1"/>
</dbReference>
<name>A0A8J3W2S2_9ACTN</name>
<dbReference type="InterPro" id="IPR051698">
    <property type="entry name" value="Transposase_11-like"/>
</dbReference>
<evidence type="ECO:0000259" key="2">
    <source>
        <dbReference type="Pfam" id="PF13808"/>
    </source>
</evidence>
<proteinExistence type="predicted"/>
<organism evidence="3 4">
    <name type="scientific">Sphaerimonospora thailandensis</name>
    <dbReference type="NCBI Taxonomy" id="795644"/>
    <lineage>
        <taxon>Bacteria</taxon>
        <taxon>Bacillati</taxon>
        <taxon>Actinomycetota</taxon>
        <taxon>Actinomycetes</taxon>
        <taxon>Streptosporangiales</taxon>
        <taxon>Streptosporangiaceae</taxon>
        <taxon>Sphaerimonospora</taxon>
    </lineage>
</organism>
<dbReference type="InterPro" id="IPR032806">
    <property type="entry name" value="YbfD_N"/>
</dbReference>
<keyword evidence="4" id="KW-1185">Reference proteome</keyword>
<dbReference type="Pfam" id="PF01609">
    <property type="entry name" value="DDE_Tnp_1"/>
    <property type="match status" value="1"/>
</dbReference>
<dbReference type="PANTHER" id="PTHR30298:SF0">
    <property type="entry name" value="PROTEIN YBFL-RELATED"/>
    <property type="match status" value="1"/>
</dbReference>
<evidence type="ECO:0000313" key="3">
    <source>
        <dbReference type="EMBL" id="GIH73565.1"/>
    </source>
</evidence>
<dbReference type="EMBL" id="BOOG01000137">
    <property type="protein sequence ID" value="GIH73565.1"/>
    <property type="molecule type" value="Genomic_DNA"/>
</dbReference>
<feature type="domain" description="H repeat-associated protein N-terminal" evidence="2">
    <location>
        <begin position="2"/>
        <end position="74"/>
    </location>
</feature>
<dbReference type="InterPro" id="IPR047647">
    <property type="entry name" value="ISAs1_transpos"/>
</dbReference>
<reference evidence="3" key="1">
    <citation type="submission" date="2021-01" db="EMBL/GenBank/DDBJ databases">
        <title>Whole genome shotgun sequence of Sphaerimonospora thailandensis NBRC 107569.</title>
        <authorList>
            <person name="Komaki H."/>
            <person name="Tamura T."/>
        </authorList>
    </citation>
    <scope>NUCLEOTIDE SEQUENCE</scope>
    <source>
        <strain evidence="3">NBRC 107569</strain>
    </source>
</reference>
<dbReference type="PANTHER" id="PTHR30298">
    <property type="entry name" value="H REPEAT-ASSOCIATED PREDICTED TRANSPOSASE"/>
    <property type="match status" value="1"/>
</dbReference>
<dbReference type="InterPro" id="IPR002559">
    <property type="entry name" value="Transposase_11"/>
</dbReference>
<dbReference type="GO" id="GO:0003677">
    <property type="term" value="F:DNA binding"/>
    <property type="evidence" value="ECO:0007669"/>
    <property type="project" value="InterPro"/>
</dbReference>
<dbReference type="Proteomes" id="UP000610966">
    <property type="component" value="Unassembled WGS sequence"/>
</dbReference>